<sequence>MTFLSVSSLALCGYHSHVDEQSGRDCTTIAFSFLGGLCYDASDGVVRSAVSRDRASACPKLAVLRYCIVNSYLRRKQGAAQVSTVYGKAVLAPKYSKEWLVVRNKKEVSSERVAVEHPHGIG</sequence>
<name>A0A016SQF4_9BILA</name>
<dbReference type="Proteomes" id="UP000024635">
    <property type="component" value="Unassembled WGS sequence"/>
</dbReference>
<protein>
    <submittedName>
        <fullName evidence="1">Uncharacterized protein</fullName>
    </submittedName>
</protein>
<evidence type="ECO:0000313" key="1">
    <source>
        <dbReference type="EMBL" id="EYB92572.1"/>
    </source>
</evidence>
<evidence type="ECO:0000313" key="2">
    <source>
        <dbReference type="Proteomes" id="UP000024635"/>
    </source>
</evidence>
<dbReference type="AlphaFoldDB" id="A0A016SQF4"/>
<organism evidence="1 2">
    <name type="scientific">Ancylostoma ceylanicum</name>
    <dbReference type="NCBI Taxonomy" id="53326"/>
    <lineage>
        <taxon>Eukaryota</taxon>
        <taxon>Metazoa</taxon>
        <taxon>Ecdysozoa</taxon>
        <taxon>Nematoda</taxon>
        <taxon>Chromadorea</taxon>
        <taxon>Rhabditida</taxon>
        <taxon>Rhabditina</taxon>
        <taxon>Rhabditomorpha</taxon>
        <taxon>Strongyloidea</taxon>
        <taxon>Ancylostomatidae</taxon>
        <taxon>Ancylostomatinae</taxon>
        <taxon>Ancylostoma</taxon>
    </lineage>
</organism>
<reference evidence="2" key="1">
    <citation type="journal article" date="2015" name="Nat. Genet.">
        <title>The genome and transcriptome of the zoonotic hookworm Ancylostoma ceylanicum identify infection-specific gene families.</title>
        <authorList>
            <person name="Schwarz E.M."/>
            <person name="Hu Y."/>
            <person name="Antoshechkin I."/>
            <person name="Miller M.M."/>
            <person name="Sternberg P.W."/>
            <person name="Aroian R.V."/>
        </authorList>
    </citation>
    <scope>NUCLEOTIDE SEQUENCE</scope>
    <source>
        <strain evidence="2">HY135</strain>
    </source>
</reference>
<gene>
    <name evidence="1" type="primary">Acey_s0192.g1356</name>
    <name evidence="1" type="ORF">Y032_0192g1356</name>
</gene>
<dbReference type="EMBL" id="JARK01001528">
    <property type="protein sequence ID" value="EYB92572.1"/>
    <property type="molecule type" value="Genomic_DNA"/>
</dbReference>
<accession>A0A016SQF4</accession>
<proteinExistence type="predicted"/>
<comment type="caution">
    <text evidence="1">The sequence shown here is derived from an EMBL/GenBank/DDBJ whole genome shotgun (WGS) entry which is preliminary data.</text>
</comment>
<keyword evidence="2" id="KW-1185">Reference proteome</keyword>